<dbReference type="PANTHER" id="PTHR12619">
    <property type="entry name" value="RFX TRANSCRIPTION FACTOR FAMILY"/>
    <property type="match status" value="1"/>
</dbReference>
<feature type="compositionally biased region" description="Basic and acidic residues" evidence="2">
    <location>
        <begin position="48"/>
        <end position="57"/>
    </location>
</feature>
<dbReference type="Proteomes" id="UP000318571">
    <property type="component" value="Chromosome 1"/>
</dbReference>
<keyword evidence="5" id="KW-1185">Reference proteome</keyword>
<organism evidence="4 5">
    <name type="scientific">Tigriopus californicus</name>
    <name type="common">Marine copepod</name>
    <dbReference type="NCBI Taxonomy" id="6832"/>
    <lineage>
        <taxon>Eukaryota</taxon>
        <taxon>Metazoa</taxon>
        <taxon>Ecdysozoa</taxon>
        <taxon>Arthropoda</taxon>
        <taxon>Crustacea</taxon>
        <taxon>Multicrustacea</taxon>
        <taxon>Hexanauplia</taxon>
        <taxon>Copepoda</taxon>
        <taxon>Harpacticoida</taxon>
        <taxon>Harpacticidae</taxon>
        <taxon>Tigriopus</taxon>
    </lineage>
</organism>
<feature type="region of interest" description="Disordered" evidence="2">
    <location>
        <begin position="845"/>
        <end position="869"/>
    </location>
</feature>
<gene>
    <name evidence="4" type="ORF">TCAL_05646</name>
</gene>
<evidence type="ECO:0000313" key="4">
    <source>
        <dbReference type="EMBL" id="TRY68959.1"/>
    </source>
</evidence>
<feature type="compositionally biased region" description="Low complexity" evidence="2">
    <location>
        <begin position="531"/>
        <end position="545"/>
    </location>
</feature>
<dbReference type="PROSITE" id="PS51526">
    <property type="entry name" value="RFX_DBD"/>
    <property type="match status" value="1"/>
</dbReference>
<proteinExistence type="predicted"/>
<evidence type="ECO:0000256" key="2">
    <source>
        <dbReference type="SAM" id="MobiDB-lite"/>
    </source>
</evidence>
<feature type="compositionally biased region" description="Basic residues" evidence="2">
    <location>
        <begin position="58"/>
        <end position="75"/>
    </location>
</feature>
<feature type="region of interest" description="Disordered" evidence="2">
    <location>
        <begin position="498"/>
        <end position="554"/>
    </location>
</feature>
<dbReference type="EMBL" id="VCGU01000010">
    <property type="protein sequence ID" value="TRY68959.1"/>
    <property type="molecule type" value="Genomic_DNA"/>
</dbReference>
<dbReference type="OrthoDB" id="10069709at2759"/>
<feature type="region of interest" description="Disordered" evidence="2">
    <location>
        <begin position="1"/>
        <end position="121"/>
    </location>
</feature>
<feature type="compositionally biased region" description="Polar residues" evidence="2">
    <location>
        <begin position="637"/>
        <end position="663"/>
    </location>
</feature>
<dbReference type="Gene3D" id="1.10.10.10">
    <property type="entry name" value="Winged helix-like DNA-binding domain superfamily/Winged helix DNA-binding domain"/>
    <property type="match status" value="1"/>
</dbReference>
<dbReference type="Pfam" id="PF02257">
    <property type="entry name" value="RFX_DNA_binding"/>
    <property type="match status" value="1"/>
</dbReference>
<protein>
    <recommendedName>
        <fullName evidence="3">RFX-type winged-helix domain-containing protein</fullName>
    </recommendedName>
</protein>
<feature type="region of interest" description="Disordered" evidence="2">
    <location>
        <begin position="617"/>
        <end position="671"/>
    </location>
</feature>
<feature type="compositionally biased region" description="Basic and acidic residues" evidence="2">
    <location>
        <begin position="95"/>
        <end position="119"/>
    </location>
</feature>
<feature type="compositionally biased region" description="Gly residues" evidence="2">
    <location>
        <begin position="845"/>
        <end position="855"/>
    </location>
</feature>
<dbReference type="InterPro" id="IPR036390">
    <property type="entry name" value="WH_DNA-bd_sf"/>
</dbReference>
<dbReference type="GO" id="GO:0000981">
    <property type="term" value="F:DNA-binding transcription factor activity, RNA polymerase II-specific"/>
    <property type="evidence" value="ECO:0007669"/>
    <property type="project" value="TreeGrafter"/>
</dbReference>
<dbReference type="InterPro" id="IPR039779">
    <property type="entry name" value="RFX-like"/>
</dbReference>
<dbReference type="STRING" id="6832.A0A553NU52"/>
<evidence type="ECO:0000259" key="3">
    <source>
        <dbReference type="PROSITE" id="PS51526"/>
    </source>
</evidence>
<evidence type="ECO:0000256" key="1">
    <source>
        <dbReference type="ARBA" id="ARBA00023125"/>
    </source>
</evidence>
<dbReference type="InterPro" id="IPR003150">
    <property type="entry name" value="DNA-bd_RFX"/>
</dbReference>
<dbReference type="AlphaFoldDB" id="A0A553NU52"/>
<feature type="compositionally biased region" description="Polar residues" evidence="2">
    <location>
        <begin position="20"/>
        <end position="35"/>
    </location>
</feature>
<dbReference type="PANTHER" id="PTHR12619:SF21">
    <property type="entry name" value="RFX-TYPE WINGED-HELIX DOMAIN-CONTAINING PROTEIN"/>
    <property type="match status" value="1"/>
</dbReference>
<reference evidence="4 5" key="1">
    <citation type="journal article" date="2018" name="Nat. Ecol. Evol.">
        <title>Genomic signatures of mitonuclear coevolution across populations of Tigriopus californicus.</title>
        <authorList>
            <person name="Barreto F.S."/>
            <person name="Watson E.T."/>
            <person name="Lima T.G."/>
            <person name="Willett C.S."/>
            <person name="Edmands S."/>
            <person name="Li W."/>
            <person name="Burton R.S."/>
        </authorList>
    </citation>
    <scope>NUCLEOTIDE SEQUENCE [LARGE SCALE GENOMIC DNA]</scope>
    <source>
        <strain evidence="4 5">San Diego</strain>
    </source>
</reference>
<feature type="compositionally biased region" description="Polar residues" evidence="2">
    <location>
        <begin position="617"/>
        <end position="627"/>
    </location>
</feature>
<dbReference type="InterPro" id="IPR036388">
    <property type="entry name" value="WH-like_DNA-bd_sf"/>
</dbReference>
<comment type="caution">
    <text evidence="4">The sequence shown here is derived from an EMBL/GenBank/DDBJ whole genome shotgun (WGS) entry which is preliminary data.</text>
</comment>
<accession>A0A553NU52</accession>
<name>A0A553NU52_TIGCA</name>
<feature type="region of interest" description="Disordered" evidence="2">
    <location>
        <begin position="273"/>
        <end position="292"/>
    </location>
</feature>
<dbReference type="GO" id="GO:0000978">
    <property type="term" value="F:RNA polymerase II cis-regulatory region sequence-specific DNA binding"/>
    <property type="evidence" value="ECO:0007669"/>
    <property type="project" value="TreeGrafter"/>
</dbReference>
<feature type="compositionally biased region" description="Polar residues" evidence="2">
    <location>
        <begin position="275"/>
        <end position="292"/>
    </location>
</feature>
<dbReference type="FunFam" id="1.10.10.10:FF:000422">
    <property type="entry name" value="DNA-binding protein RFX7"/>
    <property type="match status" value="1"/>
</dbReference>
<sequence>MKEDRILGGSAAGGGPAASQTRSPGVSISLASSDSSPRRAPGLGGPNHDLETEDGHHALHRPHHPHPAARHHLHGHGLTGEDGSEGAHHPTVHHPRGEAEPLPEEDGHHNPEADHRHDNPPLQLEPLRQLLAESLSSCSKAKVSTIVATIEDLNKFERLLLYLDLPASQLISDPLRQPMNPLGSRSEIQMTITWIRTHLEEDPQVSLPKHEVYDEYMDYCNDNELKALSTADFGKVMKQVYPQVRPRRLGTRGNSRYCYAGLKKRVKLEEPFTPEFSSQDNNPSQCGPTMGNTDENMAATNLVLEWAEKVFNEKIQSIGDLASYLVDNMQVDNRNVPLNFLNPPKRTPHTASDMQDIEMDHLNSTKLEEPDEIGKKRPSVECNVLNEMQSSVMNIDTQYHESKRKKFESDMDLDENNGLLSIVEGKNSFNLSSMNCSTNVSSWNTDKIVRDSKLGESGLKRDEDEIKDYFSDQVLDAEESSNHDKLSQLRQLLEKNLKPDLNVNSSNSAFRPASHGHESNGRKMQSSDWNSSYPVPGVTSTSSSSDTIVTANGSSLSQRRRVSFNPLVVQDTGSASMGQQDGGGGVTTIALAGERGTVGLTSSGSRGEGGIVVTGMNSNSSAVQPSPGTRKRHFSFQPISPRQNSLPQSPTASPFISPRSTPVPTLMRSRHSSGSALPLHLLPQASNKIFGSSSSDISRAATFGSTSECSTPFISPHGTPIPFNRSRHNSAQGRLCRSRHSSGLGTYGRYNNAFSPMALNNLNNPYSPQPSTPLAVVEDPMPLPPTSSNGNVITQNIMGQFLSDHQRSRHSSAESEPALRTNQVFYDDGSKSSFDGVNNSGGNGGGFNTLSGTGGGRHRHASAGQAQTSSFLSHSFENDPWCGLGNTANDTSLKLTGEDQSNMIYSELNNESTGGETLLDVQNNSIFDDVVSGGLGEGSRKDLIPDDLDIALSALKDCDTDYSKYVEDREQQQSHQQGKSS</sequence>
<keyword evidence="1" id="KW-0238">DNA-binding</keyword>
<evidence type="ECO:0000313" key="5">
    <source>
        <dbReference type="Proteomes" id="UP000318571"/>
    </source>
</evidence>
<feature type="domain" description="RFX-type winged-helix" evidence="3">
    <location>
        <begin position="191"/>
        <end position="266"/>
    </location>
</feature>
<dbReference type="SUPFAM" id="SSF46785">
    <property type="entry name" value="Winged helix' DNA-binding domain"/>
    <property type="match status" value="1"/>
</dbReference>